<dbReference type="RefSeq" id="WP_084340489.1">
    <property type="nucleotide sequence ID" value="NZ_UGUW01000004.1"/>
</dbReference>
<evidence type="ECO:0000313" key="3">
    <source>
        <dbReference type="EMBL" id="SUD59779.1"/>
    </source>
</evidence>
<accession>A0A379K606</accession>
<dbReference type="EMBL" id="UGUW01000004">
    <property type="protein sequence ID" value="SUD59779.1"/>
    <property type="molecule type" value="Genomic_DNA"/>
</dbReference>
<dbReference type="Pfam" id="PF17948">
    <property type="entry name" value="DnaT"/>
    <property type="match status" value="1"/>
</dbReference>
<dbReference type="AlphaFoldDB" id="A0A379K606"/>
<reference evidence="3 4" key="1">
    <citation type="submission" date="2018-06" db="EMBL/GenBank/DDBJ databases">
        <authorList>
            <consortium name="Pathogen Informatics"/>
            <person name="Doyle S."/>
        </authorList>
    </citation>
    <scope>NUCLEOTIDE SEQUENCE [LARGE SCALE GENOMIC DNA]</scope>
    <source>
        <strain evidence="3 4">NCTC10860</strain>
    </source>
</reference>
<evidence type="ECO:0000256" key="1">
    <source>
        <dbReference type="SAM" id="MobiDB-lite"/>
    </source>
</evidence>
<proteinExistence type="predicted"/>
<dbReference type="Proteomes" id="UP000254084">
    <property type="component" value="Unassembled WGS sequence"/>
</dbReference>
<feature type="compositionally biased region" description="Polar residues" evidence="1">
    <location>
        <begin position="126"/>
        <end position="149"/>
    </location>
</feature>
<gene>
    <name evidence="3" type="ORF">NCTC10860_02090</name>
</gene>
<name>A0A379K606_ECTOL</name>
<sequence>MARIRTIKPEFWTSEQIMECDPMTRLLFIGIWNFCDDAGNHPASSKTIKALVFPGDDITSADVQRMLDELSTNGLIAFYDASGKTYLHVTGWLSHQKIDRPTYKFPKPDMDPPERGDPRPKRRNSQAESADNSENSATPRQQLDDSSTIARRGVTPGREGKGSNNTLSPAHDSAADPSRDDAPFAMRLEWEPDQRALKAYATRAGIPLAAFTPEATSGFVLYHDSKGEAKTEREWVSSLVNWIKRDIANAAAAQSRTGNVRRLPVRQSAVDDDDFHATGWLGGE</sequence>
<protein>
    <submittedName>
        <fullName evidence="3">DNA-binding protein</fullName>
    </submittedName>
</protein>
<feature type="region of interest" description="Disordered" evidence="1">
    <location>
        <begin position="100"/>
        <end position="180"/>
    </location>
</feature>
<dbReference type="Gene3D" id="1.10.8.1180">
    <property type="match status" value="1"/>
</dbReference>
<feature type="domain" description="DnaT DNA-binding" evidence="2">
    <location>
        <begin position="184"/>
        <end position="253"/>
    </location>
</feature>
<evidence type="ECO:0000259" key="2">
    <source>
        <dbReference type="Pfam" id="PF17948"/>
    </source>
</evidence>
<keyword evidence="3" id="KW-0238">DNA-binding</keyword>
<feature type="compositionally biased region" description="Basic and acidic residues" evidence="1">
    <location>
        <begin position="100"/>
        <end position="119"/>
    </location>
</feature>
<dbReference type="GO" id="GO:0003677">
    <property type="term" value="F:DNA binding"/>
    <property type="evidence" value="ECO:0007669"/>
    <property type="project" value="UniProtKB-KW"/>
</dbReference>
<organism evidence="3 4">
    <name type="scientific">Ectopseudomonas oleovorans</name>
    <name type="common">Pseudomonas oleovorans</name>
    <dbReference type="NCBI Taxonomy" id="301"/>
    <lineage>
        <taxon>Bacteria</taxon>
        <taxon>Pseudomonadati</taxon>
        <taxon>Pseudomonadota</taxon>
        <taxon>Gammaproteobacteria</taxon>
        <taxon>Pseudomonadales</taxon>
        <taxon>Pseudomonadaceae</taxon>
        <taxon>Ectopseudomonas</taxon>
    </lineage>
</organism>
<evidence type="ECO:0000313" key="4">
    <source>
        <dbReference type="Proteomes" id="UP000254084"/>
    </source>
</evidence>
<dbReference type="InterPro" id="IPR040480">
    <property type="entry name" value="DnaT_DNA_bind"/>
</dbReference>